<dbReference type="SUPFAM" id="SSF103481">
    <property type="entry name" value="Multidrug resistance efflux transporter EmrE"/>
    <property type="match status" value="1"/>
</dbReference>
<keyword evidence="4" id="KW-1185">Reference proteome</keyword>
<organism evidence="3 5">
    <name type="scientific">Anaerotignum propionicum DSM 1682</name>
    <dbReference type="NCBI Taxonomy" id="991789"/>
    <lineage>
        <taxon>Bacteria</taxon>
        <taxon>Bacillati</taxon>
        <taxon>Bacillota</taxon>
        <taxon>Clostridia</taxon>
        <taxon>Lachnospirales</taxon>
        <taxon>Anaerotignaceae</taxon>
        <taxon>Anaerotignum</taxon>
    </lineage>
</organism>
<keyword evidence="1" id="KW-0472">Membrane</keyword>
<dbReference type="GO" id="GO:0005886">
    <property type="term" value="C:plasma membrane"/>
    <property type="evidence" value="ECO:0007669"/>
    <property type="project" value="TreeGrafter"/>
</dbReference>
<evidence type="ECO:0000313" key="2">
    <source>
        <dbReference type="EMBL" id="AMJ41103.1"/>
    </source>
</evidence>
<dbReference type="Proteomes" id="UP000068026">
    <property type="component" value="Chromosome"/>
</dbReference>
<evidence type="ECO:0000313" key="4">
    <source>
        <dbReference type="Proteomes" id="UP000068026"/>
    </source>
</evidence>
<keyword evidence="1" id="KW-0812">Transmembrane</keyword>
<dbReference type="InterPro" id="IPR037185">
    <property type="entry name" value="EmrE-like"/>
</dbReference>
<accession>A0A0X1U846</accession>
<protein>
    <submittedName>
        <fullName evidence="3">Uncharacterized membrane protein YdcZ, DUF606 family</fullName>
    </submittedName>
</protein>
<dbReference type="Pfam" id="PF04657">
    <property type="entry name" value="DMT_YdcZ"/>
    <property type="match status" value="1"/>
</dbReference>
<feature type="transmembrane region" description="Helical" evidence="1">
    <location>
        <begin position="68"/>
        <end position="86"/>
    </location>
</feature>
<proteinExistence type="predicted"/>
<dbReference type="OrthoDB" id="1654616at2"/>
<name>A0A0X1U846_ANAPI</name>
<dbReference type="EMBL" id="CP014223">
    <property type="protein sequence ID" value="AMJ41103.1"/>
    <property type="molecule type" value="Genomic_DNA"/>
</dbReference>
<evidence type="ECO:0000313" key="5">
    <source>
        <dbReference type="Proteomes" id="UP000184204"/>
    </source>
</evidence>
<evidence type="ECO:0000313" key="3">
    <source>
        <dbReference type="EMBL" id="SHE63612.1"/>
    </source>
</evidence>
<feature type="transmembrane region" description="Helical" evidence="1">
    <location>
        <begin position="98"/>
        <end position="116"/>
    </location>
</feature>
<dbReference type="EMBL" id="FQUA01000004">
    <property type="protein sequence ID" value="SHE63612.1"/>
    <property type="molecule type" value="Genomic_DNA"/>
</dbReference>
<keyword evidence="1" id="KW-1133">Transmembrane helix</keyword>
<dbReference type="Proteomes" id="UP000184204">
    <property type="component" value="Unassembled WGS sequence"/>
</dbReference>
<reference evidence="3" key="3">
    <citation type="submission" date="2016-11" db="EMBL/GenBank/DDBJ databases">
        <authorList>
            <person name="Varghese N."/>
            <person name="Submissions S."/>
        </authorList>
    </citation>
    <scope>NUCLEOTIDE SEQUENCE</scope>
    <source>
        <strain evidence="3">DSM 1682</strain>
    </source>
</reference>
<reference evidence="2 4" key="1">
    <citation type="journal article" date="2016" name="Genome Announc.">
        <title>Complete Genome Sequence of the Amino Acid-Fermenting Clostridium propionicum X2 (DSM 1682).</title>
        <authorList>
            <person name="Poehlein A."/>
            <person name="Schlien K."/>
            <person name="Chowdhury N.P."/>
            <person name="Gottschalk G."/>
            <person name="Buckel W."/>
            <person name="Daniel R."/>
        </authorList>
    </citation>
    <scope>NUCLEOTIDE SEQUENCE [LARGE SCALE GENOMIC DNA]</scope>
    <source>
        <strain evidence="2 4">X2</strain>
    </source>
</reference>
<dbReference type="PANTHER" id="PTHR34821:SF2">
    <property type="entry name" value="INNER MEMBRANE PROTEIN YDCZ"/>
    <property type="match status" value="1"/>
</dbReference>
<feature type="transmembrane region" description="Helical" evidence="1">
    <location>
        <begin position="35"/>
        <end position="53"/>
    </location>
</feature>
<gene>
    <name evidence="2" type="ORF">CPRO_15100</name>
    <name evidence="3" type="ORF">SAMN02745151_01321</name>
</gene>
<feature type="transmembrane region" description="Helical" evidence="1">
    <location>
        <begin position="122"/>
        <end position="137"/>
    </location>
</feature>
<dbReference type="InterPro" id="IPR006750">
    <property type="entry name" value="YdcZ"/>
</dbReference>
<reference evidence="5" key="4">
    <citation type="submission" date="2016-11" db="EMBL/GenBank/DDBJ databases">
        <authorList>
            <person name="Jaros S."/>
            <person name="Januszkiewicz K."/>
            <person name="Wedrychowicz H."/>
        </authorList>
    </citation>
    <scope>NUCLEOTIDE SEQUENCE [LARGE SCALE GENOMIC DNA]</scope>
    <source>
        <strain evidence="5">DSM 1682</strain>
    </source>
</reference>
<evidence type="ECO:0000256" key="1">
    <source>
        <dbReference type="SAM" id="Phobius"/>
    </source>
</evidence>
<dbReference type="PANTHER" id="PTHR34821">
    <property type="entry name" value="INNER MEMBRANE PROTEIN YDCZ"/>
    <property type="match status" value="1"/>
</dbReference>
<reference evidence="4" key="2">
    <citation type="submission" date="2016-01" db="EMBL/GenBank/DDBJ databases">
        <authorList>
            <person name="Poehlein A."/>
            <person name="Schlien K."/>
            <person name="Gottschalk G."/>
            <person name="Buckel W."/>
            <person name="Daniel R."/>
        </authorList>
    </citation>
    <scope>NUCLEOTIDE SEQUENCE [LARGE SCALE GENOMIC DNA]</scope>
    <source>
        <strain evidence="4">X2</strain>
    </source>
</reference>
<dbReference type="KEGG" id="cpro:CPRO_15100"/>
<sequence length="158" mass="17366">MIYYIAAIANGFLSVINKMVNVKAGECLGTARGALINYIEASVIAFCLVYITGKGGEFRLSFIKEVPLLFYLGSVCGLVAMIFLIVGTKNTGAMTSTVLMLFGQLSASIVLDYVFFGTFRPIQILGIFMILSGIAWKEKIRELELRKAVLMKNEEEAE</sequence>
<dbReference type="AlphaFoldDB" id="A0A0X1U846"/>
<dbReference type="RefSeq" id="WP_066049755.1">
    <property type="nucleotide sequence ID" value="NZ_CP014223.1"/>
</dbReference>